<dbReference type="Gene3D" id="1.10.645.10">
    <property type="entry name" value="Cytochrome-c3 Hydrogenase, chain B"/>
    <property type="match status" value="1"/>
</dbReference>
<evidence type="ECO:0000256" key="6">
    <source>
        <dbReference type="ARBA" id="ARBA00022723"/>
    </source>
</evidence>
<dbReference type="EMBL" id="BLZR01000001">
    <property type="protein sequence ID" value="GFP74560.1"/>
    <property type="molecule type" value="Genomic_DNA"/>
</dbReference>
<comment type="similarity">
    <text evidence="3 9">Belongs to the [NiFe]/[NiFeSe] hydrogenase large subunit family.</text>
</comment>
<comment type="subunit">
    <text evidence="4">Heterodimer of a large and a small subunit.</text>
</comment>
<dbReference type="GO" id="GO:0008901">
    <property type="term" value="F:ferredoxin hydrogenase activity"/>
    <property type="evidence" value="ECO:0007669"/>
    <property type="project" value="InterPro"/>
</dbReference>
<comment type="caution">
    <text evidence="10">The sequence shown here is derived from an EMBL/GenBank/DDBJ whole genome shotgun (WGS) entry which is preliminary data.</text>
</comment>
<dbReference type="AlphaFoldDB" id="A0A6V8SBX7"/>
<keyword evidence="6 8" id="KW-0479">Metal-binding</keyword>
<feature type="binding site" evidence="8">
    <location>
        <position position="61"/>
    </location>
    <ligand>
        <name>Ni(2+)</name>
        <dbReference type="ChEBI" id="CHEBI:49786"/>
    </ligand>
</feature>
<feature type="binding site" evidence="8">
    <location>
        <position position="64"/>
    </location>
    <ligand>
        <name>Ni(2+)</name>
        <dbReference type="ChEBI" id="CHEBI:49786"/>
    </ligand>
</feature>
<dbReference type="RefSeq" id="WP_183276110.1">
    <property type="nucleotide sequence ID" value="NZ_BLZR01000001.1"/>
</dbReference>
<feature type="binding site" evidence="8">
    <location>
        <position position="42"/>
    </location>
    <ligand>
        <name>Mg(2+)</name>
        <dbReference type="ChEBI" id="CHEBI:18420"/>
    </ligand>
</feature>
<feature type="binding site" evidence="8">
    <location>
        <position position="449"/>
    </location>
    <ligand>
        <name>Mg(2+)</name>
        <dbReference type="ChEBI" id="CHEBI:18420"/>
    </ligand>
</feature>
<dbReference type="InterPro" id="IPR050867">
    <property type="entry name" value="NiFe/NiFeSe_hydrgnase_LSU"/>
</dbReference>
<gene>
    <name evidence="10" type="ORF">bsdtw1_00615</name>
</gene>
<keyword evidence="8" id="KW-0460">Magnesium</keyword>
<dbReference type="Proteomes" id="UP000580568">
    <property type="component" value="Unassembled WGS sequence"/>
</dbReference>
<evidence type="ECO:0000313" key="10">
    <source>
        <dbReference type="EMBL" id="GFP74560.1"/>
    </source>
</evidence>
<keyword evidence="5 8" id="KW-0533">Nickel</keyword>
<dbReference type="InterPro" id="IPR029014">
    <property type="entry name" value="NiFe-Hase_large"/>
</dbReference>
<organism evidence="10 11">
    <name type="scientific">Clostridium fungisolvens</name>
    <dbReference type="NCBI Taxonomy" id="1604897"/>
    <lineage>
        <taxon>Bacteria</taxon>
        <taxon>Bacillati</taxon>
        <taxon>Bacillota</taxon>
        <taxon>Clostridia</taxon>
        <taxon>Eubacteriales</taxon>
        <taxon>Clostridiaceae</taxon>
        <taxon>Clostridium</taxon>
    </lineage>
</organism>
<dbReference type="PANTHER" id="PTHR42958">
    <property type="entry name" value="HYDROGENASE-2 LARGE CHAIN"/>
    <property type="match status" value="1"/>
</dbReference>
<evidence type="ECO:0000256" key="8">
    <source>
        <dbReference type="PIRSR" id="PIRSR601501-1"/>
    </source>
</evidence>
<dbReference type="PROSITE" id="PS00508">
    <property type="entry name" value="NI_HGENASE_L_2"/>
    <property type="match status" value="1"/>
</dbReference>
<comment type="cofactor">
    <cofactor evidence="8">
        <name>Fe cation</name>
        <dbReference type="ChEBI" id="CHEBI:24875"/>
    </cofactor>
</comment>
<evidence type="ECO:0000256" key="7">
    <source>
        <dbReference type="ARBA" id="ARBA00023002"/>
    </source>
</evidence>
<evidence type="ECO:0000256" key="2">
    <source>
        <dbReference type="ARBA" id="ARBA00004196"/>
    </source>
</evidence>
<feature type="binding site" evidence="8">
    <location>
        <position position="395"/>
    </location>
    <ligand>
        <name>Mg(2+)</name>
        <dbReference type="ChEBI" id="CHEBI:18420"/>
    </ligand>
</feature>
<dbReference type="GO" id="GO:0030313">
    <property type="term" value="C:cell envelope"/>
    <property type="evidence" value="ECO:0007669"/>
    <property type="project" value="UniProtKB-SubCell"/>
</dbReference>
<feature type="binding site" evidence="8">
    <location>
        <position position="446"/>
    </location>
    <ligand>
        <name>Fe cation</name>
        <dbReference type="ChEBI" id="CHEBI:24875"/>
    </ligand>
</feature>
<dbReference type="SUPFAM" id="SSF56762">
    <property type="entry name" value="HydB/Nqo4-like"/>
    <property type="match status" value="1"/>
</dbReference>
<dbReference type="PANTHER" id="PTHR42958:SF2">
    <property type="entry name" value="UPTAKE HYDROGENASE LARGE SUBUNIT"/>
    <property type="match status" value="1"/>
</dbReference>
<feature type="binding site" evidence="8">
    <location>
        <position position="443"/>
    </location>
    <ligand>
        <name>Ni(2+)</name>
        <dbReference type="ChEBI" id="CHEBI:49786"/>
    </ligand>
</feature>
<comment type="subcellular location">
    <subcellularLocation>
        <location evidence="2">Cell envelope</location>
    </subcellularLocation>
</comment>
<sequence>MSEKVVINPITRISGFMQIEVTIDKNVIIDARNNGFLFRGFEEMLKGRSPFDAIYFTERICGICSTAHGFVSAVALENALKIQPEESGSIVRQIMHGCEFLQNHIRHFYQFTLPDYVQIDINPVNDNNGRKYKLPKDLNTKLSNHYVEAFKYSRDAHKMLAILGGKVPHSHGIFVGGVTANVSVTDIIELKSILAPIKDFINNVMLDDINIISRYYGEDFKNGKGYGNFMSYGAFDNSFNESETYVKSGVMINNIRYDFDPTKIAEDSVYTYSPSSIGGGSTPSNTNKKDPYTWVKAARYDGMPMEVGPLARLWISGKYNNGVSTLDRVTARVIEVKRICDIIEKLLEIIKPLKATQQIWEIPQSSEGTGLRDTTRGALGHWISIANQKIDKYNIITPSGWNISPEDSKGNKGVIEKALIGTYIEDIKAPSEIGRIVRSFDPCVSCATHVISDKYNDFVMRIV</sequence>
<reference evidence="10 11" key="1">
    <citation type="submission" date="2020-07" db="EMBL/GenBank/DDBJ databases">
        <title>A new beta-1,3-glucan-decomposing anaerobic bacterium isolated from anoxic soil subjected to biological soil disinfestation.</title>
        <authorList>
            <person name="Ueki A."/>
            <person name="Tonouchi A."/>
        </authorList>
    </citation>
    <scope>NUCLEOTIDE SEQUENCE [LARGE SCALE GENOMIC DNA]</scope>
    <source>
        <strain evidence="10 11">TW1</strain>
    </source>
</reference>
<evidence type="ECO:0000256" key="3">
    <source>
        <dbReference type="ARBA" id="ARBA00009292"/>
    </source>
</evidence>
<dbReference type="GO" id="GO:0016151">
    <property type="term" value="F:nickel cation binding"/>
    <property type="evidence" value="ECO:0007669"/>
    <property type="project" value="InterPro"/>
</dbReference>
<accession>A0A6V8SBX7</accession>
<evidence type="ECO:0000313" key="11">
    <source>
        <dbReference type="Proteomes" id="UP000580568"/>
    </source>
</evidence>
<dbReference type="PROSITE" id="PS00507">
    <property type="entry name" value="NI_HGENASE_L_1"/>
    <property type="match status" value="1"/>
</dbReference>
<dbReference type="InterPro" id="IPR018194">
    <property type="entry name" value="Ni-dep_hyd_lsu_Ni_BS"/>
</dbReference>
<name>A0A6V8SBX7_9CLOT</name>
<evidence type="ECO:0000256" key="9">
    <source>
        <dbReference type="RuleBase" id="RU003896"/>
    </source>
</evidence>
<evidence type="ECO:0000256" key="4">
    <source>
        <dbReference type="ARBA" id="ARBA00011771"/>
    </source>
</evidence>
<protein>
    <submittedName>
        <fullName evidence="10">Periplasmic [NiFeSe] hydrogenase large subunit</fullName>
    </submittedName>
</protein>
<evidence type="ECO:0000256" key="1">
    <source>
        <dbReference type="ARBA" id="ARBA00001967"/>
    </source>
</evidence>
<keyword evidence="7 9" id="KW-0560">Oxidoreductase</keyword>
<keyword evidence="8" id="KW-0408">Iron</keyword>
<keyword evidence="11" id="KW-1185">Reference proteome</keyword>
<proteinExistence type="inferred from homology"/>
<dbReference type="Pfam" id="PF00374">
    <property type="entry name" value="NiFeSe_Hases"/>
    <property type="match status" value="3"/>
</dbReference>
<dbReference type="InterPro" id="IPR001501">
    <property type="entry name" value="Ni-dep_hyd_lsu"/>
</dbReference>
<feature type="binding site" evidence="8">
    <location>
        <position position="64"/>
    </location>
    <ligand>
        <name>Fe cation</name>
        <dbReference type="ChEBI" id="CHEBI:24875"/>
    </ligand>
</feature>
<evidence type="ECO:0000256" key="5">
    <source>
        <dbReference type="ARBA" id="ARBA00022596"/>
    </source>
</evidence>
<comment type="cofactor">
    <cofactor evidence="1 8">
        <name>Ni(2+)</name>
        <dbReference type="ChEBI" id="CHEBI:49786"/>
    </cofactor>
</comment>